<evidence type="ECO:0000256" key="9">
    <source>
        <dbReference type="ARBA" id="ARBA00022679"/>
    </source>
</evidence>
<dbReference type="Gene3D" id="1.10.1270.20">
    <property type="entry name" value="tRNA(m1g37)methyltransferase, domain 2"/>
    <property type="match status" value="1"/>
</dbReference>
<protein>
    <recommendedName>
        <fullName evidence="6">tRNA (guanine-N(1)-)-methyltransferase</fullName>
        <ecNumber evidence="5">2.1.1.228</ecNumber>
    </recommendedName>
    <alternativeName>
        <fullName evidence="12">M1G-methyltransferase</fullName>
    </alternativeName>
    <alternativeName>
        <fullName evidence="13">tRNA [GM37] methyltransferase</fullName>
    </alternativeName>
</protein>
<evidence type="ECO:0000256" key="12">
    <source>
        <dbReference type="ARBA" id="ARBA00029736"/>
    </source>
</evidence>
<accession>Q1MRV0</accession>
<evidence type="ECO:0000256" key="1">
    <source>
        <dbReference type="ARBA" id="ARBA00002634"/>
    </source>
</evidence>
<dbReference type="InterPro" id="IPR029028">
    <property type="entry name" value="Alpha/beta_knot_MTases"/>
</dbReference>
<dbReference type="STRING" id="363253.LI0220"/>
<dbReference type="InterPro" id="IPR016009">
    <property type="entry name" value="tRNA_MeTrfase_TRMD/TRM10"/>
</dbReference>
<evidence type="ECO:0000313" key="18">
    <source>
        <dbReference type="Proteomes" id="UP000002430"/>
    </source>
</evidence>
<comment type="catalytic activity">
    <reaction evidence="14">
        <text>guanosine(37) in tRNA + S-adenosyl-L-methionine = N(1)-methylguanosine(37) in tRNA + S-adenosyl-L-homocysteine + H(+)</text>
        <dbReference type="Rhea" id="RHEA:36899"/>
        <dbReference type="Rhea" id="RHEA-COMP:10145"/>
        <dbReference type="Rhea" id="RHEA-COMP:10147"/>
        <dbReference type="ChEBI" id="CHEBI:15378"/>
        <dbReference type="ChEBI" id="CHEBI:57856"/>
        <dbReference type="ChEBI" id="CHEBI:59789"/>
        <dbReference type="ChEBI" id="CHEBI:73542"/>
        <dbReference type="ChEBI" id="CHEBI:74269"/>
        <dbReference type="EC" id="2.1.1.228"/>
    </reaction>
</comment>
<evidence type="ECO:0000256" key="13">
    <source>
        <dbReference type="ARBA" id="ARBA00033392"/>
    </source>
</evidence>
<evidence type="ECO:0000256" key="10">
    <source>
        <dbReference type="ARBA" id="ARBA00022691"/>
    </source>
</evidence>
<evidence type="ECO:0000256" key="4">
    <source>
        <dbReference type="ARBA" id="ARBA00011738"/>
    </source>
</evidence>
<organism evidence="17 18">
    <name type="scientific">Lawsonia intracellularis (strain PHE/MN1-00)</name>
    <dbReference type="NCBI Taxonomy" id="363253"/>
    <lineage>
        <taxon>Bacteria</taxon>
        <taxon>Pseudomonadati</taxon>
        <taxon>Thermodesulfobacteriota</taxon>
        <taxon>Desulfovibrionia</taxon>
        <taxon>Desulfovibrionales</taxon>
        <taxon>Desulfovibrionaceae</taxon>
        <taxon>Lawsonia</taxon>
    </lineage>
</organism>
<dbReference type="GO" id="GO:0005829">
    <property type="term" value="C:cytosol"/>
    <property type="evidence" value="ECO:0007669"/>
    <property type="project" value="TreeGrafter"/>
</dbReference>
<dbReference type="Gene3D" id="3.40.1280.10">
    <property type="match status" value="2"/>
</dbReference>
<dbReference type="EMBL" id="AM180252">
    <property type="protein sequence ID" value="CAJ54276.1"/>
    <property type="molecule type" value="Genomic_DNA"/>
</dbReference>
<dbReference type="GO" id="GO:0052906">
    <property type="term" value="F:tRNA (guanine(37)-N1)-methyltransferase activity"/>
    <property type="evidence" value="ECO:0007669"/>
    <property type="project" value="UniProtKB-EC"/>
</dbReference>
<proteinExistence type="inferred from homology"/>
<dbReference type="SUPFAM" id="SSF75217">
    <property type="entry name" value="alpha/beta knot"/>
    <property type="match status" value="1"/>
</dbReference>
<reference evidence="17 18" key="1">
    <citation type="submission" date="2005-11" db="EMBL/GenBank/DDBJ databases">
        <title>The complete genome sequence of Lawsonia intracellularis: the causative agent of proliferative enteropathy.</title>
        <authorList>
            <person name="Kaur K."/>
            <person name="Zhang Q."/>
            <person name="Beckler D."/>
            <person name="Munir S."/>
            <person name="Li L."/>
            <person name="Kinsley K."/>
            <person name="Herron L."/>
            <person name="Peterson A."/>
            <person name="May B."/>
            <person name="Singh S."/>
            <person name="Gebhart C."/>
            <person name="Kapur V."/>
        </authorList>
    </citation>
    <scope>NUCLEOTIDE SEQUENCE [LARGE SCALE GENOMIC DNA]</scope>
    <source>
        <strain evidence="17 18">PHE/MN1-00</strain>
    </source>
</reference>
<evidence type="ECO:0000256" key="8">
    <source>
        <dbReference type="ARBA" id="ARBA00022603"/>
    </source>
</evidence>
<evidence type="ECO:0000313" key="17">
    <source>
        <dbReference type="EMBL" id="CAJ54276.1"/>
    </source>
</evidence>
<dbReference type="CDD" id="cd18085">
    <property type="entry name" value="TM1570-like"/>
    <property type="match status" value="1"/>
</dbReference>
<evidence type="ECO:0000259" key="15">
    <source>
        <dbReference type="Pfam" id="PF01746"/>
    </source>
</evidence>
<dbReference type="PANTHER" id="PTHR46417">
    <property type="entry name" value="TRNA (GUANINE-N(1)-)-METHYLTRANSFERASE"/>
    <property type="match status" value="1"/>
</dbReference>
<dbReference type="InterPro" id="IPR002649">
    <property type="entry name" value="tRNA_m1G_MeTrfase_TrmD"/>
</dbReference>
<evidence type="ECO:0000256" key="5">
    <source>
        <dbReference type="ARBA" id="ARBA00012807"/>
    </source>
</evidence>
<evidence type="ECO:0000256" key="14">
    <source>
        <dbReference type="ARBA" id="ARBA00047783"/>
    </source>
</evidence>
<evidence type="ECO:0000256" key="7">
    <source>
        <dbReference type="ARBA" id="ARBA00022490"/>
    </source>
</evidence>
<sequence>MIMMLDPIVRSLNYISEQSQGHGRIIMLSASGKPFTQKFAHELAKEKTLTIICGRYEGIDYRLSELFPIESIRVGEAVINGGEAAAMMLIEATSRLLPGFIGKETSYTEESFSNNLLEYPQYTRPELYESISVPKVLLEGNHQKIKQWQRKQSLKVTFNTCPEMLNKANLSTSDMEFFCNNIKELARLNLGRNLHCVLLHYPVMLGDQTIGATSLTNLDVHDIARCAKTYGLGSVTIVTPLQDQQNILEKIITHWTVGAGGKSNPDRAEAFKLVNIASDLQSSLDTIENYTGQSPLLIGTTACKYGVLLPCDVKEMLLQQPIALLFGTGHGLTPDTLNSCFGVLRPLRWIDNYNHLPVRSAVAITLDRILGDFY</sequence>
<evidence type="ECO:0000259" key="16">
    <source>
        <dbReference type="Pfam" id="PF09936"/>
    </source>
</evidence>
<dbReference type="InterPro" id="IPR029026">
    <property type="entry name" value="tRNA_m1G_MTases_N"/>
</dbReference>
<keyword evidence="7" id="KW-0963">Cytoplasm</keyword>
<dbReference type="AlphaFoldDB" id="Q1MRV0"/>
<comment type="subcellular location">
    <subcellularLocation>
        <location evidence="2">Cytoplasm</location>
    </subcellularLocation>
</comment>
<dbReference type="KEGG" id="lip:LI0220"/>
<evidence type="ECO:0000256" key="11">
    <source>
        <dbReference type="ARBA" id="ARBA00022694"/>
    </source>
</evidence>
<dbReference type="eggNOG" id="COG4752">
    <property type="taxonomic scope" value="Bacteria"/>
</dbReference>
<evidence type="ECO:0000256" key="2">
    <source>
        <dbReference type="ARBA" id="ARBA00004496"/>
    </source>
</evidence>
<dbReference type="GO" id="GO:0002939">
    <property type="term" value="P:tRNA N1-guanine methylation"/>
    <property type="evidence" value="ECO:0007669"/>
    <property type="project" value="TreeGrafter"/>
</dbReference>
<dbReference type="Pfam" id="PF01746">
    <property type="entry name" value="tRNA_m1G_MT"/>
    <property type="match status" value="1"/>
</dbReference>
<keyword evidence="10" id="KW-0949">S-adenosyl-L-methionine</keyword>
<keyword evidence="8" id="KW-0489">Methyltransferase</keyword>
<keyword evidence="18" id="KW-1185">Reference proteome</keyword>
<evidence type="ECO:0000256" key="3">
    <source>
        <dbReference type="ARBA" id="ARBA00007630"/>
    </source>
</evidence>
<evidence type="ECO:0000256" key="6">
    <source>
        <dbReference type="ARBA" id="ARBA00014679"/>
    </source>
</evidence>
<feature type="domain" description="tRNA methyltransferase TRMD/TRM10-type" evidence="15">
    <location>
        <begin position="1"/>
        <end position="166"/>
    </location>
</feature>
<dbReference type="PANTHER" id="PTHR46417:SF1">
    <property type="entry name" value="TRNA (GUANINE-N(1)-)-METHYLTRANSFERASE"/>
    <property type="match status" value="1"/>
</dbReference>
<comment type="subunit">
    <text evidence="4">Homodimer.</text>
</comment>
<gene>
    <name evidence="17" type="primary">trmD</name>
    <name evidence="17" type="ordered locus">LI0220</name>
</gene>
<keyword evidence="9" id="KW-0808">Transferase</keyword>
<dbReference type="Proteomes" id="UP000002430">
    <property type="component" value="Chromosome"/>
</dbReference>
<feature type="domain" description="tRNA (guanine-N(1)-)-methyltransferase C-terminal" evidence="16">
    <location>
        <begin position="193"/>
        <end position="371"/>
    </location>
</feature>
<dbReference type="Pfam" id="PF09936">
    <property type="entry name" value="Methyltrn_RNA_4"/>
    <property type="match status" value="1"/>
</dbReference>
<dbReference type="eggNOG" id="COG0336">
    <property type="taxonomic scope" value="Bacteria"/>
</dbReference>
<comment type="function">
    <text evidence="1">Specifically methylates guanosine-37 in various tRNAs.</text>
</comment>
<keyword evidence="11" id="KW-0819">tRNA processing</keyword>
<comment type="similarity">
    <text evidence="3">Belongs to the RNA methyltransferase TrmD family.</text>
</comment>
<dbReference type="InterPro" id="IPR023148">
    <property type="entry name" value="tRNA_m1G_MeTrfase_C_sf"/>
</dbReference>
<name>Q1MRV0_LAWIP</name>
<dbReference type="HOGENOM" id="CLU_047363_2_0_7"/>
<dbReference type="EC" id="2.1.1.228" evidence="5"/>
<dbReference type="InterPro" id="IPR019230">
    <property type="entry name" value="RNA_MeTrfase_C_dom"/>
</dbReference>